<accession>A0A0S2DG52</accession>
<dbReference type="PATRIC" id="fig|69.6.peg.2072"/>
<dbReference type="SUPFAM" id="SSF51197">
    <property type="entry name" value="Clavaminate synthase-like"/>
    <property type="match status" value="1"/>
</dbReference>
<dbReference type="AlphaFoldDB" id="A0A0S2DG52"/>
<dbReference type="KEGG" id="lez:GLE_2108"/>
<dbReference type="OrthoDB" id="479699at2"/>
<dbReference type="Gene3D" id="2.60.120.650">
    <property type="entry name" value="Cupin"/>
    <property type="match status" value="1"/>
</dbReference>
<dbReference type="STRING" id="69.GLE_2108"/>
<proteinExistence type="predicted"/>
<dbReference type="InterPro" id="IPR003347">
    <property type="entry name" value="JmjC_dom"/>
</dbReference>
<dbReference type="RefSeq" id="WP_057947287.1">
    <property type="nucleotide sequence ID" value="NZ_CP110813.1"/>
</dbReference>
<evidence type="ECO:0000313" key="1">
    <source>
        <dbReference type="EMBL" id="ALN57458.1"/>
    </source>
</evidence>
<reference evidence="1 2" key="1">
    <citation type="submission" date="2015-11" db="EMBL/GenBank/DDBJ databases">
        <title>Genome sequences of Lysobacter enzymogenes strain C3 and Lysobacter antibioticus ATCC 29479.</title>
        <authorList>
            <person name="Kobayashi D.Y."/>
        </authorList>
    </citation>
    <scope>NUCLEOTIDE SEQUENCE [LARGE SCALE GENOMIC DNA]</scope>
    <source>
        <strain evidence="1 2">C3</strain>
    </source>
</reference>
<dbReference type="InterPro" id="IPR050910">
    <property type="entry name" value="JMJD6_ArgDemeth/LysHydrox"/>
</dbReference>
<dbReference type="EMBL" id="CP013140">
    <property type="protein sequence ID" value="ALN57458.1"/>
    <property type="molecule type" value="Genomic_DNA"/>
</dbReference>
<gene>
    <name evidence="1" type="ORF">GLE_2108</name>
</gene>
<dbReference type="Pfam" id="PF13621">
    <property type="entry name" value="Cupin_8"/>
    <property type="match status" value="1"/>
</dbReference>
<sequence>MKPLTALDSLDQATFVADYVQRNRPVVVRELDFDPARWTPAAFRADLGDLPVQVYDALFDLQEVATLADYLDRQFGHAGDYREGVPYVRWYNQLKGVDHAWGDEAFARLALRWRMPAFLPRQGLLVPARPQSDATVDAFPYRGILVSARGARTRMHRDPFCSDAVVAQFHGVKEVAMYHPSRADELAARRQDGSSFGGFLDVRGAELGRLAVEPDYHGFIRPGEVIYIPHGWLHDVIVVEDSISVTWNFVHERGSMEFIDYLMSGSESDSEFEVLRYFYRQSGYEFGSSRDIVKAFNQKFCELQELLEAQAA</sequence>
<dbReference type="Proteomes" id="UP000061569">
    <property type="component" value="Chromosome"/>
</dbReference>
<dbReference type="InterPro" id="IPR041667">
    <property type="entry name" value="Cupin_8"/>
</dbReference>
<dbReference type="PROSITE" id="PS51184">
    <property type="entry name" value="JMJC"/>
    <property type="match status" value="1"/>
</dbReference>
<dbReference type="PANTHER" id="PTHR12480">
    <property type="entry name" value="ARGININE DEMETHYLASE AND LYSYL-HYDROXYLASE JMJD"/>
    <property type="match status" value="1"/>
</dbReference>
<organism evidence="1 2">
    <name type="scientific">Lysobacter enzymogenes</name>
    <dbReference type="NCBI Taxonomy" id="69"/>
    <lineage>
        <taxon>Bacteria</taxon>
        <taxon>Pseudomonadati</taxon>
        <taxon>Pseudomonadota</taxon>
        <taxon>Gammaproteobacteria</taxon>
        <taxon>Lysobacterales</taxon>
        <taxon>Lysobacteraceae</taxon>
        <taxon>Lysobacter</taxon>
    </lineage>
</organism>
<name>A0A0S2DG52_LYSEN</name>
<evidence type="ECO:0000313" key="2">
    <source>
        <dbReference type="Proteomes" id="UP000061569"/>
    </source>
</evidence>
<protein>
    <submittedName>
        <fullName evidence="1">Uncharacterized protein</fullName>
    </submittedName>
</protein>